<dbReference type="Pfam" id="PF13843">
    <property type="entry name" value="DDE_Tnp_1_7"/>
    <property type="match status" value="1"/>
</dbReference>
<evidence type="ECO:0000259" key="1">
    <source>
        <dbReference type="Pfam" id="PF13843"/>
    </source>
</evidence>
<comment type="caution">
    <text evidence="2">The sequence shown here is derived from an EMBL/GenBank/DDBJ whole genome shotgun (WGS) entry which is preliminary data.</text>
</comment>
<organism evidence="2 3">
    <name type="scientific">Loxostege sticticalis</name>
    <name type="common">Beet webworm moth</name>
    <dbReference type="NCBI Taxonomy" id="481309"/>
    <lineage>
        <taxon>Eukaryota</taxon>
        <taxon>Metazoa</taxon>
        <taxon>Ecdysozoa</taxon>
        <taxon>Arthropoda</taxon>
        <taxon>Hexapoda</taxon>
        <taxon>Insecta</taxon>
        <taxon>Pterygota</taxon>
        <taxon>Neoptera</taxon>
        <taxon>Endopterygota</taxon>
        <taxon>Lepidoptera</taxon>
        <taxon>Glossata</taxon>
        <taxon>Ditrysia</taxon>
        <taxon>Pyraloidea</taxon>
        <taxon>Crambidae</taxon>
        <taxon>Pyraustinae</taxon>
        <taxon>Loxostege</taxon>
    </lineage>
</organism>
<evidence type="ECO:0000313" key="3">
    <source>
        <dbReference type="Proteomes" id="UP001549921"/>
    </source>
</evidence>
<feature type="domain" description="PiggyBac transposable element-derived protein" evidence="1">
    <location>
        <begin position="62"/>
        <end position="275"/>
    </location>
</feature>
<accession>A0ABD0SWY0</accession>
<evidence type="ECO:0000313" key="2">
    <source>
        <dbReference type="EMBL" id="KAL0830189.1"/>
    </source>
</evidence>
<dbReference type="Proteomes" id="UP001549921">
    <property type="component" value="Unassembled WGS sequence"/>
</dbReference>
<reference evidence="2 3" key="1">
    <citation type="submission" date="2024-06" db="EMBL/GenBank/DDBJ databases">
        <title>A chromosome-level genome assembly of beet webworm, Loxostege sticticalis.</title>
        <authorList>
            <person name="Zhang Y."/>
        </authorList>
    </citation>
    <scope>NUCLEOTIDE SEQUENCE [LARGE SCALE GENOMIC DNA]</scope>
    <source>
        <strain evidence="2">AQ028</strain>
        <tissue evidence="2">Male pupae</tissue>
    </source>
</reference>
<proteinExistence type="predicted"/>
<gene>
    <name evidence="2" type="ORF">ABMA28_003646</name>
</gene>
<name>A0ABD0SWY0_LOXSC</name>
<dbReference type="PANTHER" id="PTHR46599">
    <property type="entry name" value="PIGGYBAC TRANSPOSABLE ELEMENT-DERIVED PROTEIN 4"/>
    <property type="match status" value="1"/>
</dbReference>
<dbReference type="EMBL" id="JBEDNZ010000014">
    <property type="protein sequence ID" value="KAL0830189.1"/>
    <property type="molecule type" value="Genomic_DNA"/>
</dbReference>
<dbReference type="AlphaFoldDB" id="A0ABD0SWY0"/>
<dbReference type="PANTHER" id="PTHR46599:SF3">
    <property type="entry name" value="PIGGYBAC TRANSPOSABLE ELEMENT-DERIVED PROTEIN 4"/>
    <property type="match status" value="1"/>
</dbReference>
<protein>
    <recommendedName>
        <fullName evidence="1">PiggyBac transposable element-derived protein domain-containing protein</fullName>
    </recommendedName>
</protein>
<dbReference type="InterPro" id="IPR029526">
    <property type="entry name" value="PGBD"/>
</dbReference>
<sequence>MDTNLQQWLAEEDARADQQVSNLIGGSVEFNWSNDPGAFKEQREEFRCECGPQFDVSADMRPLDIFLKFFTDDVLNLLVDATNKYMNRLQQPLQEHSRFRDCKETSKEEICVFISILMFQGLMPVPKEQDYWKENGYLSLPGFRALMPRNRFLFLKRMLHFSSPDDEQLLVNCDIKLRKIQPLINLLRSKFRSLYLPSRDIAIDESLLKWHGRLSFVQKIATKAPKASIKSYELCESHTGYLWDFIVYSGKGTQHGEEQDQEEPSNMTAKIVIDLFQKDITLVSYAPKKNKVVVLMSTMHHDNAIDESTGENQKPEMITFYNSTKAGVDVVDELSANRNVAYDMTLFYGVLNMAAINACIIYRENNNVSIKRTEFIRNLCLSMISEHLHERKSKKHIPSIYPPANAPGRYVRCQVCPYKDRKTKYSCKACNKPLCLEHAKFMCENCADFDTSD</sequence>